<proteinExistence type="predicted"/>
<evidence type="ECO:0000313" key="2">
    <source>
        <dbReference type="Ensembl" id="ENSSSCP00025033293.1"/>
    </source>
</evidence>
<evidence type="ECO:0000313" key="3">
    <source>
        <dbReference type="Proteomes" id="UP000694727"/>
    </source>
</evidence>
<accession>A0A8D0SSR9</accession>
<keyword evidence="1" id="KW-0472">Membrane</keyword>
<reference evidence="2" key="1">
    <citation type="submission" date="2025-08" db="UniProtKB">
        <authorList>
            <consortium name="Ensembl"/>
        </authorList>
    </citation>
    <scope>IDENTIFICATION</scope>
</reference>
<organism evidence="2 3">
    <name type="scientific">Sus scrofa</name>
    <name type="common">Pig</name>
    <dbReference type="NCBI Taxonomy" id="9823"/>
    <lineage>
        <taxon>Eukaryota</taxon>
        <taxon>Metazoa</taxon>
        <taxon>Chordata</taxon>
        <taxon>Craniata</taxon>
        <taxon>Vertebrata</taxon>
        <taxon>Euteleostomi</taxon>
        <taxon>Mammalia</taxon>
        <taxon>Eutheria</taxon>
        <taxon>Laurasiatheria</taxon>
        <taxon>Artiodactyla</taxon>
        <taxon>Suina</taxon>
        <taxon>Suidae</taxon>
        <taxon>Sus</taxon>
    </lineage>
</organism>
<feature type="transmembrane region" description="Helical" evidence="1">
    <location>
        <begin position="36"/>
        <end position="57"/>
    </location>
</feature>
<dbReference type="Proteomes" id="UP000694727">
    <property type="component" value="Unplaced"/>
</dbReference>
<keyword evidence="1" id="KW-1133">Transmembrane helix</keyword>
<keyword evidence="1" id="KW-0812">Transmembrane</keyword>
<protein>
    <submittedName>
        <fullName evidence="2">Uncharacterized protein</fullName>
    </submittedName>
</protein>
<evidence type="ECO:0000256" key="1">
    <source>
        <dbReference type="SAM" id="Phobius"/>
    </source>
</evidence>
<sequence length="180" mass="20948">FFFFFFFYFPTVQQGGQVILRCIHCSYSFFPHPFCVFFFVVVVAISWAAPEAYGAALEEAKKKKNPKRQLTEWEKIGSNDATNNGLISQIYKQLIQLNSKKANNPMEKWAKDLNRYFSKEDTGMANRHMKKYSTSLIIREMQIKTPMRHHHTPVRMAIIKKSTNNKCWRGCGEKGTLLHG</sequence>
<dbReference type="Ensembl" id="ENSSSCT00025076824.1">
    <property type="protein sequence ID" value="ENSSSCP00025033293.1"/>
    <property type="gene ID" value="ENSSSCG00025056201.1"/>
</dbReference>
<dbReference type="AlphaFoldDB" id="A0A8D0SSR9"/>
<name>A0A8D0SSR9_PIG</name>